<gene>
    <name evidence="8 9 10" type="primary">LOC108740832</name>
</gene>
<feature type="transmembrane region" description="Helical" evidence="5">
    <location>
        <begin position="423"/>
        <end position="455"/>
    </location>
</feature>
<feature type="transmembrane region" description="Helical" evidence="5">
    <location>
        <begin position="329"/>
        <end position="347"/>
    </location>
</feature>
<dbReference type="STRING" id="224129.A0A1W4XDG5"/>
<dbReference type="Proteomes" id="UP000192223">
    <property type="component" value="Unplaced"/>
</dbReference>
<feature type="transmembrane region" description="Helical" evidence="5">
    <location>
        <begin position="367"/>
        <end position="386"/>
    </location>
</feature>
<feature type="transmembrane region" description="Helical" evidence="5">
    <location>
        <begin position="393"/>
        <end position="411"/>
    </location>
</feature>
<dbReference type="AlphaFoldDB" id="A0A1W4XDG5"/>
<feature type="transmembrane region" description="Helical" evidence="5">
    <location>
        <begin position="59"/>
        <end position="80"/>
    </location>
</feature>
<keyword evidence="3 5" id="KW-1133">Transmembrane helix</keyword>
<dbReference type="OrthoDB" id="288203at2759"/>
<feature type="domain" description="STAS" evidence="6">
    <location>
        <begin position="479"/>
        <end position="553"/>
    </location>
</feature>
<evidence type="ECO:0000256" key="2">
    <source>
        <dbReference type="ARBA" id="ARBA00022692"/>
    </source>
</evidence>
<evidence type="ECO:0000259" key="6">
    <source>
        <dbReference type="PROSITE" id="PS50801"/>
    </source>
</evidence>
<dbReference type="InterPro" id="IPR001902">
    <property type="entry name" value="SLC26A/SulP_fam"/>
</dbReference>
<dbReference type="PANTHER" id="PTHR11814">
    <property type="entry name" value="SULFATE TRANSPORTER"/>
    <property type="match status" value="1"/>
</dbReference>
<feature type="transmembrane region" description="Helical" evidence="5">
    <location>
        <begin position="294"/>
        <end position="317"/>
    </location>
</feature>
<dbReference type="Pfam" id="PF00916">
    <property type="entry name" value="Sulfate_transp"/>
    <property type="match status" value="1"/>
</dbReference>
<organism evidence="7 8">
    <name type="scientific">Agrilus planipennis</name>
    <name type="common">Emerald ash borer</name>
    <name type="synonym">Agrilus marcopoli</name>
    <dbReference type="NCBI Taxonomy" id="224129"/>
    <lineage>
        <taxon>Eukaryota</taxon>
        <taxon>Metazoa</taxon>
        <taxon>Ecdysozoa</taxon>
        <taxon>Arthropoda</taxon>
        <taxon>Hexapoda</taxon>
        <taxon>Insecta</taxon>
        <taxon>Pterygota</taxon>
        <taxon>Neoptera</taxon>
        <taxon>Endopterygota</taxon>
        <taxon>Coleoptera</taxon>
        <taxon>Polyphaga</taxon>
        <taxon>Elateriformia</taxon>
        <taxon>Buprestoidea</taxon>
        <taxon>Buprestidae</taxon>
        <taxon>Agrilinae</taxon>
        <taxon>Agrilus</taxon>
    </lineage>
</organism>
<feature type="transmembrane region" description="Helical" evidence="5">
    <location>
        <begin position="128"/>
        <end position="152"/>
    </location>
</feature>
<dbReference type="CDD" id="cd07042">
    <property type="entry name" value="STAS_SulP_like_sulfate_transporter"/>
    <property type="match status" value="1"/>
</dbReference>
<proteinExistence type="predicted"/>
<dbReference type="GO" id="GO:0055085">
    <property type="term" value="P:transmembrane transport"/>
    <property type="evidence" value="ECO:0007669"/>
    <property type="project" value="InterPro"/>
</dbReference>
<comment type="subcellular location">
    <subcellularLocation>
        <location evidence="1">Membrane</location>
        <topology evidence="1">Multi-pass membrane protein</topology>
    </subcellularLocation>
</comment>
<dbReference type="RefSeq" id="XP_025832336.1">
    <property type="nucleotide sequence ID" value="XM_025976551.1"/>
</dbReference>
<evidence type="ECO:0000313" key="10">
    <source>
        <dbReference type="RefSeq" id="XP_025832336.1"/>
    </source>
</evidence>
<feature type="transmembrane region" description="Helical" evidence="5">
    <location>
        <begin position="32"/>
        <end position="52"/>
    </location>
</feature>
<evidence type="ECO:0000256" key="3">
    <source>
        <dbReference type="ARBA" id="ARBA00022989"/>
    </source>
</evidence>
<keyword evidence="2 5" id="KW-0812">Transmembrane</keyword>
<evidence type="ECO:0000313" key="9">
    <source>
        <dbReference type="RefSeq" id="XP_025832335.1"/>
    </source>
</evidence>
<dbReference type="SUPFAM" id="SSF52091">
    <property type="entry name" value="SpoIIaa-like"/>
    <property type="match status" value="1"/>
</dbReference>
<evidence type="ECO:0000313" key="7">
    <source>
        <dbReference type="Proteomes" id="UP000192223"/>
    </source>
</evidence>
<reference evidence="8 9" key="1">
    <citation type="submission" date="2025-04" db="UniProtKB">
        <authorList>
            <consortium name="RefSeq"/>
        </authorList>
    </citation>
    <scope>IDENTIFICATION</scope>
    <source>
        <tissue evidence="8 9">Entire body</tissue>
    </source>
</reference>
<dbReference type="GeneID" id="108740832"/>
<keyword evidence="4 5" id="KW-0472">Membrane</keyword>
<evidence type="ECO:0000313" key="8">
    <source>
        <dbReference type="RefSeq" id="XP_018330827.1"/>
    </source>
</evidence>
<accession>A0A1W4XDG5</accession>
<dbReference type="InterPro" id="IPR011547">
    <property type="entry name" value="SLC26A/SulP_dom"/>
</dbReference>
<dbReference type="GO" id="GO:0016020">
    <property type="term" value="C:membrane"/>
    <property type="evidence" value="ECO:0007669"/>
    <property type="project" value="UniProtKB-SubCell"/>
</dbReference>
<evidence type="ECO:0000256" key="4">
    <source>
        <dbReference type="ARBA" id="ARBA00023136"/>
    </source>
</evidence>
<feature type="transmembrane region" description="Helical" evidence="5">
    <location>
        <begin position="227"/>
        <end position="250"/>
    </location>
</feature>
<feature type="transmembrane region" description="Helical" evidence="5">
    <location>
        <begin position="100"/>
        <end position="121"/>
    </location>
</feature>
<dbReference type="Gene3D" id="3.30.750.24">
    <property type="entry name" value="STAS domain"/>
    <property type="match status" value="1"/>
</dbReference>
<protein>
    <submittedName>
        <fullName evidence="8 9">Sodium-independent sulfate anion transporter</fullName>
    </submittedName>
</protein>
<dbReference type="InterPro" id="IPR002645">
    <property type="entry name" value="STAS_dom"/>
</dbReference>
<dbReference type="RefSeq" id="XP_025832335.1">
    <property type="nucleotide sequence ID" value="XM_025976550.1"/>
</dbReference>
<sequence length="606" mass="65726">MIIKKPKINLKSIFPPVVWFRQYNTENAVCDFIAGITVGLTLIPQSIAYAALAGLGPEYGLYSSLCGGVIYAVFGTIPQLNIAPTALLSLLTFTYTNGAPFGAANAAVLLCFFAGLIELVCGILHLGFLVDFVSVPVVAGFTSAGAITIASAQVKNLMGLSFNGETFIEIWKNVFEHISEAKLWDGVLSIVCCSVLLLLRQIKDYGTPPVSESKEGSRDLKSILKTFVWFLSVSRNAVVVLLCAVMAYTFSLHESKPFSLTSKVSSGLPQLTPPPFTVVSNNNETYTITDMAKYLGSGIFVTPFIAILSNIAIAKAFAQGKVVDATQEMLAVGFCSLFGSFLSSMPVNASFSRAAVSNASGTRTPFAGIYTSIMVVLSMTFLTPYFTYIPKATLASVIICAVIFMVEVSIVKPLWKINKIDMIPLVVTLVACLIIGIEKGILAGVVVDALFLLYYSARPRVEIEEVMNDSHNYLKIMPDSAVFFPAIENLREKIVQTTNNKTDKFQTVVIDCVHISRVDYTSAKGVASLCNDLEKNGKSLVIVNAVVDVERVLSGACSDKCIFAKTDQDLIQSLKDFPFRAGSVATVHFDYISDEWYKDSEKGTNL</sequence>
<dbReference type="KEGG" id="apln:108740832"/>
<dbReference type="RefSeq" id="XP_018330827.1">
    <property type="nucleotide sequence ID" value="XM_018475325.1"/>
</dbReference>
<dbReference type="PROSITE" id="PS50801">
    <property type="entry name" value="STAS"/>
    <property type="match status" value="1"/>
</dbReference>
<name>A0A1W4XDG5_AGRPL</name>
<dbReference type="Pfam" id="PF01740">
    <property type="entry name" value="STAS"/>
    <property type="match status" value="1"/>
</dbReference>
<evidence type="ECO:0000256" key="1">
    <source>
        <dbReference type="ARBA" id="ARBA00004141"/>
    </source>
</evidence>
<evidence type="ECO:0000256" key="5">
    <source>
        <dbReference type="SAM" id="Phobius"/>
    </source>
</evidence>
<keyword evidence="7" id="KW-1185">Reference proteome</keyword>
<dbReference type="InterPro" id="IPR036513">
    <property type="entry name" value="STAS_dom_sf"/>
</dbReference>